<protein>
    <recommendedName>
        <fullName evidence="1">F-box domain-containing protein</fullName>
    </recommendedName>
</protein>
<dbReference type="SUPFAM" id="SSF52047">
    <property type="entry name" value="RNI-like"/>
    <property type="match status" value="1"/>
</dbReference>
<gene>
    <name evidence="2" type="ORF">K493DRAFT_333277</name>
</gene>
<dbReference type="Proteomes" id="UP000193498">
    <property type="component" value="Unassembled WGS sequence"/>
</dbReference>
<dbReference type="Gene3D" id="3.80.10.10">
    <property type="entry name" value="Ribonuclease Inhibitor"/>
    <property type="match status" value="1"/>
</dbReference>
<feature type="domain" description="F-box" evidence="1">
    <location>
        <begin position="59"/>
        <end position="101"/>
    </location>
</feature>
<dbReference type="OrthoDB" id="2125396at2759"/>
<organism evidence="2 3">
    <name type="scientific">Basidiobolus meristosporus CBS 931.73</name>
    <dbReference type="NCBI Taxonomy" id="1314790"/>
    <lineage>
        <taxon>Eukaryota</taxon>
        <taxon>Fungi</taxon>
        <taxon>Fungi incertae sedis</taxon>
        <taxon>Zoopagomycota</taxon>
        <taxon>Entomophthoromycotina</taxon>
        <taxon>Basidiobolomycetes</taxon>
        <taxon>Basidiobolales</taxon>
        <taxon>Basidiobolaceae</taxon>
        <taxon>Basidiobolus</taxon>
    </lineage>
</organism>
<proteinExistence type="predicted"/>
<dbReference type="InParanoid" id="A0A1Y1Z8D2"/>
<dbReference type="InterPro" id="IPR001810">
    <property type="entry name" value="F-box_dom"/>
</dbReference>
<evidence type="ECO:0000313" key="2">
    <source>
        <dbReference type="EMBL" id="ORY06075.1"/>
    </source>
</evidence>
<sequence length="453" mass="51221">MQSSQTNAWLSKVDRVLANLLREQPQDATGPLAAKVAATIKSIKSQLSLVSKASKYTLFLPDTVLLSVFSFFENQGDYWACSLVNREWNKVATYELWKSPVFFSENALESFERTVAYSEKAELVLSLDLTIYQWDFWTNTRIGLLLESLPNLTSIRLPKLSSGLECPTVPRDIIKNLRYYEYYDTTMDPTTGLRNLIAVLKNAPNLEELVLLRQNYANSFLGKRLVEMVEELPTLGALRTMKFYGPRPGIEILCALLLHTPYLKSLAIPRENITEEFVETLFTSCPRIEKLNFAGCTLSTDSFDKLADRLVEMNMCGVSQRTRNADMAIARLITQGKSLEKLDLSGNDCIAPGLMELDNPVDLMNIKELNLSGLDRMPNFDTTLWGKILSCESNVQVLRLDMNFTVDDKIGIADIQNSRQTRKTLQAISEHCKVLEELLISSDGDIRPWSRVS</sequence>
<dbReference type="Gene3D" id="1.20.1280.50">
    <property type="match status" value="1"/>
</dbReference>
<comment type="caution">
    <text evidence="2">The sequence shown here is derived from an EMBL/GenBank/DDBJ whole genome shotgun (WGS) entry which is preliminary data.</text>
</comment>
<accession>A0A1Y1Z8D2</accession>
<dbReference type="AlphaFoldDB" id="A0A1Y1Z8D2"/>
<dbReference type="GO" id="GO:0031146">
    <property type="term" value="P:SCF-dependent proteasomal ubiquitin-dependent protein catabolic process"/>
    <property type="evidence" value="ECO:0007669"/>
    <property type="project" value="TreeGrafter"/>
</dbReference>
<dbReference type="GO" id="GO:0019005">
    <property type="term" value="C:SCF ubiquitin ligase complex"/>
    <property type="evidence" value="ECO:0007669"/>
    <property type="project" value="TreeGrafter"/>
</dbReference>
<evidence type="ECO:0000259" key="1">
    <source>
        <dbReference type="Pfam" id="PF12937"/>
    </source>
</evidence>
<evidence type="ECO:0000313" key="3">
    <source>
        <dbReference type="Proteomes" id="UP000193498"/>
    </source>
</evidence>
<dbReference type="Pfam" id="PF12937">
    <property type="entry name" value="F-box-like"/>
    <property type="match status" value="1"/>
</dbReference>
<dbReference type="InterPro" id="IPR036047">
    <property type="entry name" value="F-box-like_dom_sf"/>
</dbReference>
<dbReference type="EMBL" id="MCFE01000019">
    <property type="protein sequence ID" value="ORY06075.1"/>
    <property type="molecule type" value="Genomic_DNA"/>
</dbReference>
<keyword evidence="3" id="KW-1185">Reference proteome</keyword>
<dbReference type="PANTHER" id="PTHR13318">
    <property type="entry name" value="PARTNER OF PAIRED, ISOFORM B-RELATED"/>
    <property type="match status" value="1"/>
</dbReference>
<dbReference type="InterPro" id="IPR032675">
    <property type="entry name" value="LRR_dom_sf"/>
</dbReference>
<dbReference type="SUPFAM" id="SSF81383">
    <property type="entry name" value="F-box domain"/>
    <property type="match status" value="1"/>
</dbReference>
<dbReference type="PANTHER" id="PTHR13318:SF95">
    <property type="entry name" value="F-BOX PROTEIN YLR352W"/>
    <property type="match status" value="1"/>
</dbReference>
<name>A0A1Y1Z8D2_9FUNG</name>
<reference evidence="2 3" key="1">
    <citation type="submission" date="2016-07" db="EMBL/GenBank/DDBJ databases">
        <title>Pervasive Adenine N6-methylation of Active Genes in Fungi.</title>
        <authorList>
            <consortium name="DOE Joint Genome Institute"/>
            <person name="Mondo S.J."/>
            <person name="Dannebaum R.O."/>
            <person name="Kuo R.C."/>
            <person name="Labutti K."/>
            <person name="Haridas S."/>
            <person name="Kuo A."/>
            <person name="Salamov A."/>
            <person name="Ahrendt S.R."/>
            <person name="Lipzen A."/>
            <person name="Sullivan W."/>
            <person name="Andreopoulos W.B."/>
            <person name="Clum A."/>
            <person name="Lindquist E."/>
            <person name="Daum C."/>
            <person name="Ramamoorthy G.K."/>
            <person name="Gryganskyi A."/>
            <person name="Culley D."/>
            <person name="Magnuson J.K."/>
            <person name="James T.Y."/>
            <person name="O'Malley M.A."/>
            <person name="Stajich J.E."/>
            <person name="Spatafora J.W."/>
            <person name="Visel A."/>
            <person name="Grigoriev I.V."/>
        </authorList>
    </citation>
    <scope>NUCLEOTIDE SEQUENCE [LARGE SCALE GENOMIC DNA]</scope>
    <source>
        <strain evidence="2 3">CBS 931.73</strain>
    </source>
</reference>